<sequence length="427" mass="48895">MSSFLHQNNFSKAHDLLCKGNSDLNFLSDCIIEDLEKGNFILFFDDYHTIKDNQIKVIFEKFKRRFKKSILVVISRPFPSCKFYTEHDLSSGMIFQINLKGLNYTCSKKKLANLGCNINENTFSKIYDLTAGHPIALELISLYEKNVPDLDSLFNHALILPDNLVSYLFNEIFLGLSTEEKQFLKALSVYRTAVNIDAINAHGFSNTTETSFKLSSKHLIEKNGELYSSHPIIKNLSYSLIENKASYHDSAAEYYLSKKVVQTNELIELQYHLLNAEDDLNSALITIHTSELLLRQGYVTPLFDLLQMYKRETLPPEVWIFIGTILGKIYVIKHDLDSAESKFTELLDLSYKLDYDNGVSSLLNNLSLIYLQKGDVTKSLDFQLKSLSLYEPSNSFEENPIQVSFKDFKSYRTTIIIGTCEKTGCRL</sequence>
<dbReference type="Proteomes" id="UP001396646">
    <property type="component" value="Unassembled WGS sequence"/>
</dbReference>
<accession>A0ABU9KSN9</accession>
<proteinExistence type="predicted"/>
<evidence type="ECO:0000313" key="2">
    <source>
        <dbReference type="Proteomes" id="UP001396646"/>
    </source>
</evidence>
<dbReference type="InterPro" id="IPR011990">
    <property type="entry name" value="TPR-like_helical_dom_sf"/>
</dbReference>
<dbReference type="InterPro" id="IPR027417">
    <property type="entry name" value="P-loop_NTPase"/>
</dbReference>
<dbReference type="Gene3D" id="1.25.40.10">
    <property type="entry name" value="Tetratricopeptide repeat domain"/>
    <property type="match status" value="1"/>
</dbReference>
<dbReference type="SUPFAM" id="SSF48452">
    <property type="entry name" value="TPR-like"/>
    <property type="match status" value="1"/>
</dbReference>
<dbReference type="RefSeq" id="WP_342127068.1">
    <property type="nucleotide sequence ID" value="NZ_JBCAUS010000003.1"/>
</dbReference>
<organism evidence="1 2">
    <name type="scientific">Methanococcoides cohabitans</name>
    <dbReference type="NCBI Taxonomy" id="3136559"/>
    <lineage>
        <taxon>Archaea</taxon>
        <taxon>Methanobacteriati</taxon>
        <taxon>Methanobacteriota</taxon>
        <taxon>Stenosarchaea group</taxon>
        <taxon>Methanomicrobia</taxon>
        <taxon>Methanosarcinales</taxon>
        <taxon>Methanosarcinaceae</taxon>
        <taxon>Methanococcoides</taxon>
    </lineage>
</organism>
<comment type="caution">
    <text evidence="1">The sequence shown here is derived from an EMBL/GenBank/DDBJ whole genome shotgun (WGS) entry which is preliminary data.</text>
</comment>
<evidence type="ECO:0000313" key="1">
    <source>
        <dbReference type="EMBL" id="MEL4305406.1"/>
    </source>
</evidence>
<protein>
    <submittedName>
        <fullName evidence="1">Uncharacterized protein</fullName>
    </submittedName>
</protein>
<dbReference type="SUPFAM" id="SSF52540">
    <property type="entry name" value="P-loop containing nucleoside triphosphate hydrolases"/>
    <property type="match status" value="1"/>
</dbReference>
<keyword evidence="2" id="KW-1185">Reference proteome</keyword>
<name>A0ABU9KSN9_9EURY</name>
<dbReference type="EMBL" id="JBCAUS010000003">
    <property type="protein sequence ID" value="MEL4305406.1"/>
    <property type="molecule type" value="Genomic_DNA"/>
</dbReference>
<gene>
    <name evidence="1" type="ORF">WOA13_06130</name>
</gene>
<reference evidence="1 2" key="1">
    <citation type="submission" date="2024-04" db="EMBL/GenBank/DDBJ databases">
        <title>Methanococcoides sp. LMO-2.</title>
        <authorList>
            <person name="Liang L."/>
        </authorList>
    </citation>
    <scope>NUCLEOTIDE SEQUENCE [LARGE SCALE GENOMIC DNA]</scope>
    <source>
        <strain evidence="1 2">LMO-2</strain>
    </source>
</reference>